<evidence type="ECO:0000313" key="3">
    <source>
        <dbReference type="Proteomes" id="UP000218209"/>
    </source>
</evidence>
<dbReference type="Proteomes" id="UP000218209">
    <property type="component" value="Unassembled WGS sequence"/>
</dbReference>
<evidence type="ECO:0000313" key="2">
    <source>
        <dbReference type="EMBL" id="OSX80466.1"/>
    </source>
</evidence>
<feature type="region of interest" description="Disordered" evidence="1">
    <location>
        <begin position="10"/>
        <end position="65"/>
    </location>
</feature>
<sequence length="218" mass="22455">MAFVGVWSLPGALPRAGRSATSVDRPSASPVHKAPVRQAASMAAEEPAAAAAPGATAEAAAATTPPAPVVDEAAVAAVQDTTAKPASAAWTAALQRLSAATPSVPMAEVEAALEEADGLEMKALELLTAASQRIAQREAQIAEYRASGRISAMEEAALRRRVVGSAADFFKSYVEVKGEYVDQGYVDESSDTMGKAAKAVQKFFGKFTKTSDADSGKK</sequence>
<accession>A0A1X6PIA1</accession>
<gene>
    <name evidence="2" type="ORF">BU14_0052s0079</name>
</gene>
<protein>
    <submittedName>
        <fullName evidence="2">Uncharacterized protein</fullName>
    </submittedName>
</protein>
<reference evidence="2 3" key="1">
    <citation type="submission" date="2017-03" db="EMBL/GenBank/DDBJ databases">
        <title>WGS assembly of Porphyra umbilicalis.</title>
        <authorList>
            <person name="Brawley S.H."/>
            <person name="Blouin N.A."/>
            <person name="Ficko-Blean E."/>
            <person name="Wheeler G.L."/>
            <person name="Lohr M."/>
            <person name="Goodson H.V."/>
            <person name="Jenkins J.W."/>
            <person name="Blaby-Haas C.E."/>
            <person name="Helliwell K.E."/>
            <person name="Chan C."/>
            <person name="Marriage T."/>
            <person name="Bhattacharya D."/>
            <person name="Klein A.S."/>
            <person name="Badis Y."/>
            <person name="Brodie J."/>
            <person name="Cao Y."/>
            <person name="Collen J."/>
            <person name="Dittami S.M."/>
            <person name="Gachon C.M."/>
            <person name="Green B.R."/>
            <person name="Karpowicz S."/>
            <person name="Kim J.W."/>
            <person name="Kudahl U."/>
            <person name="Lin S."/>
            <person name="Michel G."/>
            <person name="Mittag M."/>
            <person name="Olson B.J."/>
            <person name="Pangilinan J."/>
            <person name="Peng Y."/>
            <person name="Qiu H."/>
            <person name="Shu S."/>
            <person name="Singer J.T."/>
            <person name="Smith A.G."/>
            <person name="Sprecher B.N."/>
            <person name="Wagner V."/>
            <person name="Wang W."/>
            <person name="Wang Z.-Y."/>
            <person name="Yan J."/>
            <person name="Yarish C."/>
            <person name="Zoeuner-Riek S."/>
            <person name="Zhuang Y."/>
            <person name="Zou Y."/>
            <person name="Lindquist E.A."/>
            <person name="Grimwood J."/>
            <person name="Barry K."/>
            <person name="Rokhsar D.S."/>
            <person name="Schmutz J."/>
            <person name="Stiller J.W."/>
            <person name="Grossman A.R."/>
            <person name="Prochnik S.E."/>
        </authorList>
    </citation>
    <scope>NUCLEOTIDE SEQUENCE [LARGE SCALE GENOMIC DNA]</scope>
    <source>
        <strain evidence="2">4086291</strain>
    </source>
</reference>
<feature type="compositionally biased region" description="Low complexity" evidence="1">
    <location>
        <begin position="39"/>
        <end position="65"/>
    </location>
</feature>
<keyword evidence="3" id="KW-1185">Reference proteome</keyword>
<name>A0A1X6PIA1_PORUM</name>
<organism evidence="2 3">
    <name type="scientific">Porphyra umbilicalis</name>
    <name type="common">Purple laver</name>
    <name type="synonym">Red alga</name>
    <dbReference type="NCBI Taxonomy" id="2786"/>
    <lineage>
        <taxon>Eukaryota</taxon>
        <taxon>Rhodophyta</taxon>
        <taxon>Bangiophyceae</taxon>
        <taxon>Bangiales</taxon>
        <taxon>Bangiaceae</taxon>
        <taxon>Porphyra</taxon>
    </lineage>
</organism>
<dbReference type="AlphaFoldDB" id="A0A1X6PIA1"/>
<proteinExistence type="predicted"/>
<dbReference type="OrthoDB" id="5845at2759"/>
<dbReference type="EMBL" id="KV918775">
    <property type="protein sequence ID" value="OSX80466.1"/>
    <property type="molecule type" value="Genomic_DNA"/>
</dbReference>
<evidence type="ECO:0000256" key="1">
    <source>
        <dbReference type="SAM" id="MobiDB-lite"/>
    </source>
</evidence>